<feature type="non-terminal residue" evidence="1">
    <location>
        <position position="1"/>
    </location>
</feature>
<accession>A0A7V8NPX9</accession>
<evidence type="ECO:0000313" key="1">
    <source>
        <dbReference type="EMBL" id="MBA0085359.1"/>
    </source>
</evidence>
<protein>
    <submittedName>
        <fullName evidence="1">Uncharacterized protein</fullName>
    </submittedName>
</protein>
<proteinExistence type="predicted"/>
<reference evidence="1" key="1">
    <citation type="submission" date="2020-06" db="EMBL/GenBank/DDBJ databases">
        <title>Legume-microbial interactions unlock mineral nutrients during tropical forest succession.</title>
        <authorList>
            <person name="Epihov D.Z."/>
        </authorList>
    </citation>
    <scope>NUCLEOTIDE SEQUENCE [LARGE SCALE GENOMIC DNA]</scope>
    <source>
        <strain evidence="1">Pan2503</strain>
    </source>
</reference>
<dbReference type="Proteomes" id="UP000567293">
    <property type="component" value="Unassembled WGS sequence"/>
</dbReference>
<dbReference type="EMBL" id="JACDQQ010000984">
    <property type="protein sequence ID" value="MBA0085359.1"/>
    <property type="molecule type" value="Genomic_DNA"/>
</dbReference>
<organism evidence="1 2">
    <name type="scientific">Candidatus Acidiferrum panamense</name>
    <dbReference type="NCBI Taxonomy" id="2741543"/>
    <lineage>
        <taxon>Bacteria</taxon>
        <taxon>Pseudomonadati</taxon>
        <taxon>Acidobacteriota</taxon>
        <taxon>Terriglobia</taxon>
        <taxon>Candidatus Acidiferrales</taxon>
        <taxon>Candidatus Acidiferrum</taxon>
    </lineage>
</organism>
<name>A0A7V8NPX9_9BACT</name>
<evidence type="ECO:0000313" key="2">
    <source>
        <dbReference type="Proteomes" id="UP000567293"/>
    </source>
</evidence>
<dbReference type="AlphaFoldDB" id="A0A7V8NPX9"/>
<keyword evidence="2" id="KW-1185">Reference proteome</keyword>
<sequence>EKRKEEEKSKKKERESPDFTVELVTSDGAAADVPVSKFLAIPPPFKERFTKLSIIDEKAYEKEWEPVFQTVRIPLAEFQPPNGAKQFAPGKLSAIKLKFDRIAMSVICISGIGFGRR</sequence>
<comment type="caution">
    <text evidence="1">The sequence shown here is derived from an EMBL/GenBank/DDBJ whole genome shotgun (WGS) entry which is preliminary data.</text>
</comment>
<gene>
    <name evidence="1" type="ORF">HRJ53_10205</name>
</gene>